<dbReference type="GeneID" id="83709241"/>
<protein>
    <submittedName>
        <fullName evidence="1">Uncharacterized protein</fullName>
    </submittedName>
</protein>
<name>A0A173Z6P9_9FIRM</name>
<proteinExistence type="predicted"/>
<dbReference type="EMBL" id="CYYU01000006">
    <property type="protein sequence ID" value="CUN71991.1"/>
    <property type="molecule type" value="Genomic_DNA"/>
</dbReference>
<keyword evidence="2" id="KW-1185">Reference proteome</keyword>
<sequence length="56" mass="6501">MMDLWFNHVKSYTQDILAENADNLKQFEIRPGVYSNVDPADLRDVKAADFDLLDKN</sequence>
<dbReference type="Proteomes" id="UP000095546">
    <property type="component" value="Unassembled WGS sequence"/>
</dbReference>
<dbReference type="AlphaFoldDB" id="A0A173Z6P9"/>
<evidence type="ECO:0000313" key="2">
    <source>
        <dbReference type="Proteomes" id="UP000095546"/>
    </source>
</evidence>
<dbReference type="OrthoDB" id="1667045at2"/>
<reference evidence="1 2" key="1">
    <citation type="submission" date="2015-09" db="EMBL/GenBank/DDBJ databases">
        <authorList>
            <consortium name="Pathogen Informatics"/>
        </authorList>
    </citation>
    <scope>NUCLEOTIDE SEQUENCE [LARGE SCALE GENOMIC DNA]</scope>
    <source>
        <strain evidence="1 2">2789STDY5608828</strain>
    </source>
</reference>
<organism evidence="1 2">
    <name type="scientific">Mitsuokella jalaludinii</name>
    <dbReference type="NCBI Taxonomy" id="187979"/>
    <lineage>
        <taxon>Bacteria</taxon>
        <taxon>Bacillati</taxon>
        <taxon>Bacillota</taxon>
        <taxon>Negativicutes</taxon>
        <taxon>Selenomonadales</taxon>
        <taxon>Selenomonadaceae</taxon>
        <taxon>Mitsuokella</taxon>
    </lineage>
</organism>
<evidence type="ECO:0000313" key="1">
    <source>
        <dbReference type="EMBL" id="CUN71991.1"/>
    </source>
</evidence>
<accession>A0A173Z6P9</accession>
<dbReference type="eggNOG" id="ENOG5033KF0">
    <property type="taxonomic scope" value="Bacteria"/>
</dbReference>
<dbReference type="RefSeq" id="WP_155948053.1">
    <property type="nucleotide sequence ID" value="NZ_CABIWZ010000006.1"/>
</dbReference>
<gene>
    <name evidence="1" type="ORF">ERS852385_01188</name>
</gene>